<evidence type="ECO:0000313" key="8">
    <source>
        <dbReference type="EMBL" id="CAB5046514.1"/>
    </source>
</evidence>
<evidence type="ECO:0000256" key="1">
    <source>
        <dbReference type="SAM" id="MobiDB-lite"/>
    </source>
</evidence>
<feature type="compositionally biased region" description="Basic and acidic residues" evidence="1">
    <location>
        <begin position="76"/>
        <end position="87"/>
    </location>
</feature>
<dbReference type="PANTHER" id="PTHR11731:SF193">
    <property type="entry name" value="DIPEPTIDYL PEPTIDASE 9"/>
    <property type="match status" value="1"/>
</dbReference>
<feature type="domain" description="Dipeptidylpeptidase IV N-terminal" evidence="3">
    <location>
        <begin position="111"/>
        <end position="394"/>
    </location>
</feature>
<accession>A0A6J7SHH7</accession>
<dbReference type="InterPro" id="IPR002469">
    <property type="entry name" value="Peptidase_S9B_N"/>
</dbReference>
<feature type="domain" description="Peptidase S9 prolyl oligopeptidase catalytic" evidence="2">
    <location>
        <begin position="489"/>
        <end position="688"/>
    </location>
</feature>
<dbReference type="InterPro" id="IPR001375">
    <property type="entry name" value="Peptidase_S9_cat"/>
</dbReference>
<evidence type="ECO:0000313" key="4">
    <source>
        <dbReference type="EMBL" id="CAB4691599.1"/>
    </source>
</evidence>
<dbReference type="EMBL" id="CAFBMD010000007">
    <property type="protein sequence ID" value="CAB4889411.1"/>
    <property type="molecule type" value="Genomic_DNA"/>
</dbReference>
<dbReference type="Gene3D" id="2.140.10.30">
    <property type="entry name" value="Dipeptidylpeptidase IV, N-terminal domain"/>
    <property type="match status" value="1"/>
</dbReference>
<dbReference type="GO" id="GO:0008236">
    <property type="term" value="F:serine-type peptidase activity"/>
    <property type="evidence" value="ECO:0007669"/>
    <property type="project" value="InterPro"/>
</dbReference>
<feature type="region of interest" description="Disordered" evidence="1">
    <location>
        <begin position="69"/>
        <end position="93"/>
    </location>
</feature>
<proteinExistence type="predicted"/>
<dbReference type="Pfam" id="PF07676">
    <property type="entry name" value="PD40"/>
    <property type="match status" value="1"/>
</dbReference>
<dbReference type="EMBL" id="CAFBQA010000071">
    <property type="protein sequence ID" value="CAB5040759.1"/>
    <property type="molecule type" value="Genomic_DNA"/>
</dbReference>
<organism evidence="7">
    <name type="scientific">freshwater metagenome</name>
    <dbReference type="NCBI Taxonomy" id="449393"/>
    <lineage>
        <taxon>unclassified sequences</taxon>
        <taxon>metagenomes</taxon>
        <taxon>ecological metagenomes</taxon>
    </lineage>
</organism>
<sequence>MSTPADGATFPRLYARTLRFSMGVPRSFAISPDGTRLTFLRSPSGDDRRNELWAFDTTTGLSRRVVESEESEELSIQEKARRERLRESSGGITSYTTDGDHRIAVYTESGEIRVADLVSGKVKSISHPVAAIDPRPSPDGSRIGYAAVDGSFRIAQVSEGKETFTHADSGKSFGQAEFVASEEMNRYRGFWWSPDSRLILVQSTDESEVLTWHISDPAHPEQTPRAIKYPKVGTANAVVSLMLMTCDGDISRQIALPAGFEYLVEVDWNQYGPPLLYCMDRSQRTAAVFALDIHTGDLTELATQRDEHWVEITPGVPTWLPSGELLLAHDESETRVLTINGRQVTPDSLQVTGVVDVDRFGITFTGTFEPTESHLWWYGFGGELDQLSPVGGMHSGRARNHTLVISSRSLDEYGVKTEIHRDGKQWEIQSHAWTPSHDATPEFIRLGKDELRAALLLPESGARANLPLLVDPYGGPHALRVVAAKNAYAEAQWFANQGFAVLIADGRGTPHRGPEWEKAISGDLATIPLQDQVAAVEALIASRPGLIDPARVAIRGWSFGGYLAALAVMDAPATFAAAIAGAPVGDFRLYDTFYTERYLGTTGEEAGYEISSLYPRAHKLSRPLMIIHGLADDNVVVAHSLQLSSHLLAAGRPHETLMLSNVTHMTPQEEVAENLLLLQVEFLKRHLQVTAK</sequence>
<gene>
    <name evidence="4" type="ORF">UFOPK2593_00090</name>
    <name evidence="5" type="ORF">UFOPK2894_00905</name>
    <name evidence="6" type="ORF">UFOPK3492_00215</name>
    <name evidence="7" type="ORF">UFOPK4234_01173</name>
    <name evidence="8" type="ORF">UFOPK4295_00401</name>
</gene>
<evidence type="ECO:0000259" key="3">
    <source>
        <dbReference type="Pfam" id="PF00930"/>
    </source>
</evidence>
<dbReference type="EMBL" id="CAFBQF010000013">
    <property type="protein sequence ID" value="CAB5046514.1"/>
    <property type="molecule type" value="Genomic_DNA"/>
</dbReference>
<name>A0A6J7SHH7_9ZZZZ</name>
<dbReference type="EMBL" id="CAEZZQ010000050">
    <property type="protein sequence ID" value="CAB4776622.1"/>
    <property type="molecule type" value="Genomic_DNA"/>
</dbReference>
<dbReference type="SUPFAM" id="SSF53474">
    <property type="entry name" value="alpha/beta-Hydrolases"/>
    <property type="match status" value="1"/>
</dbReference>
<evidence type="ECO:0000313" key="5">
    <source>
        <dbReference type="EMBL" id="CAB4776622.1"/>
    </source>
</evidence>
<dbReference type="PANTHER" id="PTHR11731">
    <property type="entry name" value="PROTEASE FAMILY S9B,C DIPEPTIDYL-PEPTIDASE IV-RELATED"/>
    <property type="match status" value="1"/>
</dbReference>
<dbReference type="InterPro" id="IPR050278">
    <property type="entry name" value="Serine_Prot_S9B/DPPIV"/>
</dbReference>
<dbReference type="InterPro" id="IPR029058">
    <property type="entry name" value="AB_hydrolase_fold"/>
</dbReference>
<dbReference type="GO" id="GO:0008239">
    <property type="term" value="F:dipeptidyl-peptidase activity"/>
    <property type="evidence" value="ECO:0007669"/>
    <property type="project" value="TreeGrafter"/>
</dbReference>
<protein>
    <submittedName>
        <fullName evidence="7">Unannotated protein</fullName>
    </submittedName>
</protein>
<dbReference type="AlphaFoldDB" id="A0A6J7SHH7"/>
<dbReference type="EMBL" id="CAEZXW010000002">
    <property type="protein sequence ID" value="CAB4691599.1"/>
    <property type="molecule type" value="Genomic_DNA"/>
</dbReference>
<evidence type="ECO:0000313" key="6">
    <source>
        <dbReference type="EMBL" id="CAB4889411.1"/>
    </source>
</evidence>
<reference evidence="7" key="1">
    <citation type="submission" date="2020-05" db="EMBL/GenBank/DDBJ databases">
        <authorList>
            <person name="Chiriac C."/>
            <person name="Salcher M."/>
            <person name="Ghai R."/>
            <person name="Kavagutti S V."/>
        </authorList>
    </citation>
    <scope>NUCLEOTIDE SEQUENCE</scope>
</reference>
<dbReference type="SUPFAM" id="SSF82171">
    <property type="entry name" value="DPP6 N-terminal domain-like"/>
    <property type="match status" value="1"/>
</dbReference>
<evidence type="ECO:0000313" key="7">
    <source>
        <dbReference type="EMBL" id="CAB5040759.1"/>
    </source>
</evidence>
<dbReference type="Pfam" id="PF00930">
    <property type="entry name" value="DPPIV_N"/>
    <property type="match status" value="1"/>
</dbReference>
<dbReference type="Pfam" id="PF00326">
    <property type="entry name" value="Peptidase_S9"/>
    <property type="match status" value="1"/>
</dbReference>
<dbReference type="GO" id="GO:0006508">
    <property type="term" value="P:proteolysis"/>
    <property type="evidence" value="ECO:0007669"/>
    <property type="project" value="InterPro"/>
</dbReference>
<evidence type="ECO:0000259" key="2">
    <source>
        <dbReference type="Pfam" id="PF00326"/>
    </source>
</evidence>
<dbReference type="Gene3D" id="3.40.50.1820">
    <property type="entry name" value="alpha/beta hydrolase"/>
    <property type="match status" value="1"/>
</dbReference>
<dbReference type="InterPro" id="IPR011659">
    <property type="entry name" value="WD40"/>
</dbReference>